<evidence type="ECO:0000259" key="3">
    <source>
        <dbReference type="Pfam" id="PF11761"/>
    </source>
</evidence>
<feature type="domain" description="CobE/GbiG C-terminal" evidence="1">
    <location>
        <begin position="223"/>
        <end position="339"/>
    </location>
</feature>
<dbReference type="eggNOG" id="COG2073">
    <property type="taxonomic scope" value="Bacteria"/>
</dbReference>
<dbReference type="InterPro" id="IPR021745">
    <property type="entry name" value="CbiG_mid"/>
</dbReference>
<dbReference type="SUPFAM" id="SSF159672">
    <property type="entry name" value="CbiG N-terminal domain-like"/>
    <property type="match status" value="1"/>
</dbReference>
<accession>F3ZW49</accession>
<dbReference type="InterPro" id="IPR021744">
    <property type="entry name" value="CbiG_N"/>
</dbReference>
<dbReference type="Proteomes" id="UP000008457">
    <property type="component" value="Chromosome"/>
</dbReference>
<dbReference type="RefSeq" id="WP_013780859.1">
    <property type="nucleotide sequence ID" value="NC_015520.1"/>
</dbReference>
<sequence>MSTAIIALTEDGCRIARRIAEDLENADLYMPSRYAVVYSGSHSIESELKALTAELFRGYDALIFITAVGIAVRCISPYLKDKYNDPAVVVIDDMGKFAISLLSGHIGGANNLTKQVANIIGACPVITTSTDNRGLWAVDLFADEHGLKIENKSDVKTVSAALINGGRVAWYTDDLSIEVPFGLYNVPGISDIDKNYSAAVLCTIVAARQLPVPAVWLRPAVVSAGIGCQRGEKSCNIEKAIYEACGMAGISFNAVARICSIDIKENESGLKECASNIGASLHFYSAEEIKMVEHLFSSSAFVSSKVGVGNVAQSCAYLDSMLGELLLPKTIISGITVSLYRRGTL</sequence>
<gene>
    <name evidence="4" type="ordered locus">Mahau_1235</name>
</gene>
<dbReference type="AlphaFoldDB" id="F3ZW49"/>
<dbReference type="InterPro" id="IPR052553">
    <property type="entry name" value="CbiG_hydrolase"/>
</dbReference>
<organism evidence="4 5">
    <name type="scientific">Mahella australiensis (strain DSM 15567 / CIP 107919 / 50-1 BON)</name>
    <dbReference type="NCBI Taxonomy" id="697281"/>
    <lineage>
        <taxon>Bacteria</taxon>
        <taxon>Bacillati</taxon>
        <taxon>Bacillota</taxon>
        <taxon>Clostridia</taxon>
        <taxon>Thermoanaerobacterales</taxon>
        <taxon>Thermoanaerobacterales Family IV. Incertae Sedis</taxon>
        <taxon>Mahella</taxon>
    </lineage>
</organism>
<dbReference type="Gene3D" id="3.40.50.11220">
    <property type="match status" value="1"/>
</dbReference>
<keyword evidence="5" id="KW-1185">Reference proteome</keyword>
<dbReference type="Pfam" id="PF11761">
    <property type="entry name" value="CbiG_mid"/>
    <property type="match status" value="1"/>
</dbReference>
<evidence type="ECO:0000313" key="5">
    <source>
        <dbReference type="Proteomes" id="UP000008457"/>
    </source>
</evidence>
<dbReference type="EMBL" id="CP002360">
    <property type="protein sequence ID" value="AEE96429.1"/>
    <property type="molecule type" value="Genomic_DNA"/>
</dbReference>
<dbReference type="GO" id="GO:0009236">
    <property type="term" value="P:cobalamin biosynthetic process"/>
    <property type="evidence" value="ECO:0007669"/>
    <property type="project" value="InterPro"/>
</dbReference>
<reference evidence="4 5" key="2">
    <citation type="journal article" date="2011" name="Stand. Genomic Sci.">
        <title>Complete genome sequence of Mahella australiensis type strain (50-1 BON).</title>
        <authorList>
            <person name="Sikorski J."/>
            <person name="Teshima H."/>
            <person name="Nolan M."/>
            <person name="Lucas S."/>
            <person name="Hammon N."/>
            <person name="Deshpande S."/>
            <person name="Cheng J.F."/>
            <person name="Pitluck S."/>
            <person name="Liolios K."/>
            <person name="Pagani I."/>
            <person name="Ivanova N."/>
            <person name="Huntemann M."/>
            <person name="Mavromatis K."/>
            <person name="Ovchinikova G."/>
            <person name="Pati A."/>
            <person name="Tapia R."/>
            <person name="Han C."/>
            <person name="Goodwin L."/>
            <person name="Chen A."/>
            <person name="Palaniappan K."/>
            <person name="Land M."/>
            <person name="Hauser L."/>
            <person name="Ngatchou-Djao O.D."/>
            <person name="Rohde M."/>
            <person name="Pukall R."/>
            <person name="Spring S."/>
            <person name="Abt B."/>
            <person name="Goker M."/>
            <person name="Detter J.C."/>
            <person name="Woyke T."/>
            <person name="Bristow J."/>
            <person name="Markowitz V."/>
            <person name="Hugenholtz P."/>
            <person name="Eisen J.A."/>
            <person name="Kyrpides N.C."/>
            <person name="Klenk H.P."/>
            <person name="Lapidus A."/>
        </authorList>
    </citation>
    <scope>NUCLEOTIDE SEQUENCE [LARGE SCALE GENOMIC DNA]</scope>
    <source>
        <strain evidence="5">DSM 15567 / CIP 107919 / 50-1 BON</strain>
    </source>
</reference>
<name>F3ZW49_MAHA5</name>
<proteinExistence type="predicted"/>
<dbReference type="InterPro" id="IPR038029">
    <property type="entry name" value="GbiG_N_sf"/>
</dbReference>
<dbReference type="STRING" id="697281.Mahau_1235"/>
<dbReference type="HOGENOM" id="CLU_028397_0_0_9"/>
<dbReference type="InterPro" id="IPR002750">
    <property type="entry name" value="CobE/GbiG_C"/>
</dbReference>
<protein>
    <submittedName>
        <fullName evidence="4">Cobalamin (Vitamin B12) biosynthesis CbiG protein</fullName>
    </submittedName>
</protein>
<evidence type="ECO:0000313" key="4">
    <source>
        <dbReference type="EMBL" id="AEE96429.1"/>
    </source>
</evidence>
<dbReference type="PANTHER" id="PTHR37477:SF1">
    <property type="entry name" value="COBALT-PRECORRIN-5A HYDROLASE"/>
    <property type="match status" value="1"/>
</dbReference>
<dbReference type="KEGG" id="mas:Mahau_1235"/>
<reference evidence="5" key="1">
    <citation type="submission" date="2010-11" db="EMBL/GenBank/DDBJ databases">
        <title>The complete genome of Mahella australiensis DSM 15567.</title>
        <authorList>
            <consortium name="US DOE Joint Genome Institute (JGI-PGF)"/>
            <person name="Lucas S."/>
            <person name="Copeland A."/>
            <person name="Lapidus A."/>
            <person name="Bruce D."/>
            <person name="Goodwin L."/>
            <person name="Pitluck S."/>
            <person name="Kyrpides N."/>
            <person name="Mavromatis K."/>
            <person name="Pagani I."/>
            <person name="Ivanova N."/>
            <person name="Teshima H."/>
            <person name="Brettin T."/>
            <person name="Detter J.C."/>
            <person name="Han C."/>
            <person name="Tapia R."/>
            <person name="Land M."/>
            <person name="Hauser L."/>
            <person name="Markowitz V."/>
            <person name="Cheng J.-F."/>
            <person name="Hugenholtz P."/>
            <person name="Woyke T."/>
            <person name="Wu D."/>
            <person name="Spring S."/>
            <person name="Pukall R."/>
            <person name="Steenblock K."/>
            <person name="Schneider S."/>
            <person name="Klenk H.-P."/>
            <person name="Eisen J.A."/>
        </authorList>
    </citation>
    <scope>NUCLEOTIDE SEQUENCE [LARGE SCALE GENOMIC DNA]</scope>
    <source>
        <strain evidence="5">DSM 15567 / CIP 107919 / 50-1 BON</strain>
    </source>
</reference>
<dbReference type="Pfam" id="PF11760">
    <property type="entry name" value="CbiG_N"/>
    <property type="match status" value="1"/>
</dbReference>
<dbReference type="InterPro" id="IPR036518">
    <property type="entry name" value="CobE/GbiG_C_sf"/>
</dbReference>
<feature type="domain" description="Cobalamin synthesis G N-terminal" evidence="2">
    <location>
        <begin position="51"/>
        <end position="131"/>
    </location>
</feature>
<dbReference type="Gene3D" id="3.30.420.180">
    <property type="entry name" value="CobE/GbiG C-terminal domain"/>
    <property type="match status" value="1"/>
</dbReference>
<dbReference type="Pfam" id="PF01890">
    <property type="entry name" value="CbiG_C"/>
    <property type="match status" value="1"/>
</dbReference>
<dbReference type="OrthoDB" id="9781023at2"/>
<feature type="domain" description="Cobalamin biosynthesis central region" evidence="3">
    <location>
        <begin position="136"/>
        <end position="219"/>
    </location>
</feature>
<evidence type="ECO:0000259" key="2">
    <source>
        <dbReference type="Pfam" id="PF11760"/>
    </source>
</evidence>
<evidence type="ECO:0000259" key="1">
    <source>
        <dbReference type="Pfam" id="PF01890"/>
    </source>
</evidence>
<dbReference type="PANTHER" id="PTHR37477">
    <property type="entry name" value="COBALT-PRECORRIN-5A HYDROLASE"/>
    <property type="match status" value="1"/>
</dbReference>
<dbReference type="SUPFAM" id="SSF159664">
    <property type="entry name" value="CobE/GbiG C-terminal domain-like"/>
    <property type="match status" value="1"/>
</dbReference>